<keyword evidence="3 12" id="KW-0732">Signal</keyword>
<dbReference type="GO" id="GO:0005576">
    <property type="term" value="C:extracellular region"/>
    <property type="evidence" value="ECO:0007669"/>
    <property type="project" value="TreeGrafter"/>
</dbReference>
<dbReference type="SUPFAM" id="SSF51126">
    <property type="entry name" value="Pectin lyase-like"/>
    <property type="match status" value="1"/>
</dbReference>
<evidence type="ECO:0000256" key="11">
    <source>
        <dbReference type="RuleBase" id="RU361169"/>
    </source>
</evidence>
<evidence type="ECO:0000256" key="5">
    <source>
        <dbReference type="ARBA" id="ARBA00022801"/>
    </source>
</evidence>
<evidence type="ECO:0000256" key="12">
    <source>
        <dbReference type="SAM" id="SignalP"/>
    </source>
</evidence>
<dbReference type="OrthoDB" id="1546079at2759"/>
<comment type="caution">
    <text evidence="13">The sequence shown here is derived from an EMBL/GenBank/DDBJ whole genome shotgun (WGS) entry which is preliminary data.</text>
</comment>
<dbReference type="InterPro" id="IPR006626">
    <property type="entry name" value="PbH1"/>
</dbReference>
<gene>
    <name evidence="13" type="ORF">AAE3_LOCUS2985</name>
</gene>
<proteinExistence type="inferred from homology"/>
<evidence type="ECO:0000256" key="7">
    <source>
        <dbReference type="ARBA" id="ARBA00023295"/>
    </source>
</evidence>
<evidence type="ECO:0000256" key="2">
    <source>
        <dbReference type="ARBA" id="ARBA00012736"/>
    </source>
</evidence>
<reference evidence="13 14" key="1">
    <citation type="submission" date="2020-01" db="EMBL/GenBank/DDBJ databases">
        <authorList>
            <person name="Gupta K D."/>
        </authorList>
    </citation>
    <scope>NUCLEOTIDE SEQUENCE [LARGE SCALE GENOMIC DNA]</scope>
</reference>
<dbReference type="AlphaFoldDB" id="A0A8S0XF77"/>
<dbReference type="PROSITE" id="PS00502">
    <property type="entry name" value="POLYGALACTURONASE"/>
    <property type="match status" value="1"/>
</dbReference>
<dbReference type="EC" id="3.2.1.15" evidence="2"/>
<dbReference type="PANTHER" id="PTHR31884">
    <property type="entry name" value="POLYGALACTURONASE"/>
    <property type="match status" value="1"/>
</dbReference>
<name>A0A8S0XF77_CYCAE</name>
<dbReference type="GO" id="GO:0004650">
    <property type="term" value="F:polygalacturonase activity"/>
    <property type="evidence" value="ECO:0007669"/>
    <property type="project" value="UniProtKB-EC"/>
</dbReference>
<evidence type="ECO:0000256" key="8">
    <source>
        <dbReference type="ARBA" id="ARBA00023316"/>
    </source>
</evidence>
<dbReference type="InterPro" id="IPR011050">
    <property type="entry name" value="Pectin_lyase_fold/virulence"/>
</dbReference>
<sequence>MRFSFGVITTISVARLVSTTASDCVGTISSLDDVATAVQCTTVNLNSFTVPGGQALTLDLLTGTTVTMYGDIYFGNLSWVGPLFIVRSVLLGWPRAEWRNTKAISDDEDQDFWYICKCHRCQFARTRLFRVQSCAIVNDQPHCRQLSRRCAQQPKQWPPGWCGFFAGHNTDGFDCGTTNLVIENSYVHNQDDCLAINKGSNIVFTNNTCINGHGISVGSIASNVTVSDIVISGNTIIDNDQALRIKTDATATNSTISNITYAGNTATGMRQFGVLIDQFREMG</sequence>
<dbReference type="InterPro" id="IPR050434">
    <property type="entry name" value="Glycosyl_hydrlase_28"/>
</dbReference>
<dbReference type="Proteomes" id="UP000467700">
    <property type="component" value="Unassembled WGS sequence"/>
</dbReference>
<keyword evidence="8" id="KW-0961">Cell wall biogenesis/degradation</keyword>
<keyword evidence="5 11" id="KW-0378">Hydrolase</keyword>
<evidence type="ECO:0000313" key="14">
    <source>
        <dbReference type="Proteomes" id="UP000467700"/>
    </source>
</evidence>
<evidence type="ECO:0000256" key="4">
    <source>
        <dbReference type="ARBA" id="ARBA00022737"/>
    </source>
</evidence>
<dbReference type="InterPro" id="IPR012334">
    <property type="entry name" value="Pectin_lyas_fold"/>
</dbReference>
<organism evidence="13 14">
    <name type="scientific">Cyclocybe aegerita</name>
    <name type="common">Black poplar mushroom</name>
    <name type="synonym">Agrocybe aegerita</name>
    <dbReference type="NCBI Taxonomy" id="1973307"/>
    <lineage>
        <taxon>Eukaryota</taxon>
        <taxon>Fungi</taxon>
        <taxon>Dikarya</taxon>
        <taxon>Basidiomycota</taxon>
        <taxon>Agaricomycotina</taxon>
        <taxon>Agaricomycetes</taxon>
        <taxon>Agaricomycetidae</taxon>
        <taxon>Agaricales</taxon>
        <taxon>Agaricineae</taxon>
        <taxon>Bolbitiaceae</taxon>
        <taxon>Cyclocybe</taxon>
    </lineage>
</organism>
<keyword evidence="7 11" id="KW-0326">Glycosidase</keyword>
<keyword evidence="4" id="KW-0677">Repeat</keyword>
<dbReference type="GO" id="GO:0045490">
    <property type="term" value="P:pectin catabolic process"/>
    <property type="evidence" value="ECO:0007669"/>
    <property type="project" value="TreeGrafter"/>
</dbReference>
<evidence type="ECO:0000256" key="3">
    <source>
        <dbReference type="ARBA" id="ARBA00022729"/>
    </source>
</evidence>
<comment type="catalytic activity">
    <reaction evidence="9">
        <text>(1,4-alpha-D-galacturonosyl)n+m + H2O = (1,4-alpha-D-galacturonosyl)n + (1,4-alpha-D-galacturonosyl)m.</text>
        <dbReference type="EC" id="3.2.1.15"/>
    </reaction>
</comment>
<feature type="chain" id="PRO_5035828441" description="endo-polygalacturonase" evidence="12">
    <location>
        <begin position="22"/>
        <end position="283"/>
    </location>
</feature>
<evidence type="ECO:0000256" key="6">
    <source>
        <dbReference type="ARBA" id="ARBA00023157"/>
    </source>
</evidence>
<accession>A0A8S0XF77</accession>
<dbReference type="Gene3D" id="2.160.20.10">
    <property type="entry name" value="Single-stranded right-handed beta-helix, Pectin lyase-like"/>
    <property type="match status" value="1"/>
</dbReference>
<feature type="signal peptide" evidence="12">
    <location>
        <begin position="1"/>
        <end position="21"/>
    </location>
</feature>
<protein>
    <recommendedName>
        <fullName evidence="2">endo-polygalacturonase</fullName>
        <ecNumber evidence="2">3.2.1.15</ecNumber>
    </recommendedName>
</protein>
<dbReference type="EMBL" id="CACVBS010000030">
    <property type="protein sequence ID" value="CAA7260589.1"/>
    <property type="molecule type" value="Genomic_DNA"/>
</dbReference>
<evidence type="ECO:0000256" key="1">
    <source>
        <dbReference type="ARBA" id="ARBA00008834"/>
    </source>
</evidence>
<keyword evidence="6" id="KW-1015">Disulfide bond</keyword>
<evidence type="ECO:0000256" key="9">
    <source>
        <dbReference type="ARBA" id="ARBA00034074"/>
    </source>
</evidence>
<dbReference type="InterPro" id="IPR000743">
    <property type="entry name" value="Glyco_hydro_28"/>
</dbReference>
<evidence type="ECO:0000313" key="13">
    <source>
        <dbReference type="EMBL" id="CAA7260589.1"/>
    </source>
</evidence>
<dbReference type="GO" id="GO:0071555">
    <property type="term" value="P:cell wall organization"/>
    <property type="evidence" value="ECO:0007669"/>
    <property type="project" value="UniProtKB-KW"/>
</dbReference>
<dbReference type="Pfam" id="PF00295">
    <property type="entry name" value="Glyco_hydro_28"/>
    <property type="match status" value="1"/>
</dbReference>
<dbReference type="SMART" id="SM00710">
    <property type="entry name" value="PbH1"/>
    <property type="match status" value="4"/>
</dbReference>
<evidence type="ECO:0000256" key="10">
    <source>
        <dbReference type="PROSITE-ProRule" id="PRU10052"/>
    </source>
</evidence>
<comment type="similarity">
    <text evidence="1 11">Belongs to the glycosyl hydrolase 28 family.</text>
</comment>
<dbReference type="PANTHER" id="PTHR31884:SF1">
    <property type="entry name" value="POLYGALACTURONASE"/>
    <property type="match status" value="1"/>
</dbReference>
<feature type="active site" evidence="10">
    <location>
        <position position="213"/>
    </location>
</feature>
<keyword evidence="14" id="KW-1185">Reference proteome</keyword>